<dbReference type="InterPro" id="IPR016188">
    <property type="entry name" value="PurM-like_N"/>
</dbReference>
<feature type="binding site" evidence="2">
    <location>
        <position position="75"/>
    </location>
    <ligand>
        <name>Mg(2+)</name>
        <dbReference type="ChEBI" id="CHEBI:18420"/>
        <label>4</label>
    </ligand>
</feature>
<dbReference type="SUPFAM" id="SSF56042">
    <property type="entry name" value="PurM C-terminal domain-like"/>
    <property type="match status" value="1"/>
</dbReference>
<feature type="binding site" evidence="2">
    <location>
        <position position="316"/>
    </location>
    <ligand>
        <name>substrate</name>
    </ligand>
</feature>
<dbReference type="UniPathway" id="UPA00060">
    <property type="reaction ID" value="UER00142"/>
</dbReference>
<keyword evidence="2 5" id="KW-0418">Kinase</keyword>
<feature type="binding site" evidence="2">
    <location>
        <position position="213"/>
    </location>
    <ligand>
        <name>ATP</name>
        <dbReference type="ChEBI" id="CHEBI:30616"/>
    </ligand>
</feature>
<dbReference type="EC" id="2.7.4.16" evidence="2"/>
<dbReference type="EMBL" id="JATM01000001">
    <property type="protein sequence ID" value="OOL19695.1"/>
    <property type="molecule type" value="Genomic_DNA"/>
</dbReference>
<feature type="binding site" evidence="2">
    <location>
        <begin position="124"/>
        <end position="125"/>
    </location>
    <ligand>
        <name>ATP</name>
        <dbReference type="ChEBI" id="CHEBI:30616"/>
    </ligand>
</feature>
<feature type="binding site" evidence="2">
    <location>
        <position position="125"/>
    </location>
    <ligand>
        <name>Mg(2+)</name>
        <dbReference type="ChEBI" id="CHEBI:18420"/>
        <label>1</label>
    </ligand>
</feature>
<gene>
    <name evidence="2" type="primary">thiL</name>
    <name evidence="5" type="ORF">AL01_01660</name>
</gene>
<dbReference type="AlphaFoldDB" id="A0A1S8GRT5"/>
<feature type="binding site" evidence="2">
    <location>
        <position position="75"/>
    </location>
    <ligand>
        <name>Mg(2+)</name>
        <dbReference type="ChEBI" id="CHEBI:18420"/>
        <label>2</label>
    </ligand>
</feature>
<feature type="binding site" evidence="2">
    <location>
        <position position="54"/>
    </location>
    <ligand>
        <name>substrate</name>
    </ligand>
</feature>
<comment type="miscellaneous">
    <text evidence="2">Reaction mechanism of ThiL seems to utilize a direct, inline transfer of the gamma-phosphate of ATP to TMP rather than a phosphorylated enzyme intermediate.</text>
</comment>
<keyword evidence="6" id="KW-1185">Reference proteome</keyword>
<organism evidence="5 6">
    <name type="scientific">Bombella intestini</name>
    <dbReference type="NCBI Taxonomy" id="1539051"/>
    <lineage>
        <taxon>Bacteria</taxon>
        <taxon>Pseudomonadati</taxon>
        <taxon>Pseudomonadota</taxon>
        <taxon>Alphaproteobacteria</taxon>
        <taxon>Acetobacterales</taxon>
        <taxon>Acetobacteraceae</taxon>
        <taxon>Bombella</taxon>
    </lineage>
</organism>
<dbReference type="GO" id="GO:0000287">
    <property type="term" value="F:magnesium ion binding"/>
    <property type="evidence" value="ECO:0007669"/>
    <property type="project" value="UniProtKB-UniRule"/>
</dbReference>
<dbReference type="PIRSF" id="PIRSF005303">
    <property type="entry name" value="Thiam_monoph_kin"/>
    <property type="match status" value="1"/>
</dbReference>
<comment type="pathway">
    <text evidence="2">Cofactor biosynthesis; thiamine diphosphate biosynthesis; thiamine diphosphate from thiamine phosphate: step 1/1.</text>
</comment>
<comment type="caution">
    <text evidence="2">Lacks conserved residue(s) required for the propagation of feature annotation.</text>
</comment>
<feature type="binding site" evidence="2">
    <location>
        <position position="47"/>
    </location>
    <ligand>
        <name>Mg(2+)</name>
        <dbReference type="ChEBI" id="CHEBI:18420"/>
        <label>1</label>
    </ligand>
</feature>
<dbReference type="Pfam" id="PF00586">
    <property type="entry name" value="AIRS"/>
    <property type="match status" value="1"/>
</dbReference>
<keyword evidence="2" id="KW-0547">Nucleotide-binding</keyword>
<keyword evidence="1 2" id="KW-0784">Thiamine biosynthesis</keyword>
<dbReference type="GO" id="GO:0009030">
    <property type="term" value="F:thiamine-phosphate kinase activity"/>
    <property type="evidence" value="ECO:0007669"/>
    <property type="project" value="UniProtKB-UniRule"/>
</dbReference>
<evidence type="ECO:0000259" key="3">
    <source>
        <dbReference type="Pfam" id="PF00586"/>
    </source>
</evidence>
<comment type="caution">
    <text evidence="5">The sequence shown here is derived from an EMBL/GenBank/DDBJ whole genome shotgun (WGS) entry which is preliminary data.</text>
</comment>
<feature type="domain" description="PurM-like N-terminal" evidence="3">
    <location>
        <begin position="29"/>
        <end position="143"/>
    </location>
</feature>
<dbReference type="GO" id="GO:0005524">
    <property type="term" value="F:ATP binding"/>
    <property type="evidence" value="ECO:0007669"/>
    <property type="project" value="UniProtKB-UniRule"/>
</dbReference>
<dbReference type="Proteomes" id="UP000200980">
    <property type="component" value="Unassembled WGS sequence"/>
</dbReference>
<feature type="binding site" evidence="2">
    <location>
        <position position="211"/>
    </location>
    <ligand>
        <name>Mg(2+)</name>
        <dbReference type="ChEBI" id="CHEBI:18420"/>
        <label>3</label>
    </ligand>
</feature>
<dbReference type="InterPro" id="IPR006283">
    <property type="entry name" value="ThiL-like"/>
</dbReference>
<feature type="binding site" evidence="2">
    <location>
        <position position="30"/>
    </location>
    <ligand>
        <name>Mg(2+)</name>
        <dbReference type="ChEBI" id="CHEBI:18420"/>
        <label>4</label>
    </ligand>
</feature>
<dbReference type="PANTHER" id="PTHR30270:SF0">
    <property type="entry name" value="THIAMINE-MONOPHOSPHATE KINASE"/>
    <property type="match status" value="1"/>
</dbReference>
<protein>
    <recommendedName>
        <fullName evidence="2">Thiamine-monophosphate kinase</fullName>
        <shortName evidence="2">TMP kinase</shortName>
        <shortName evidence="2">Thiamine-phosphate kinase</shortName>
        <ecNumber evidence="2">2.7.4.16</ecNumber>
    </recommendedName>
</protein>
<dbReference type="GO" id="GO:0009228">
    <property type="term" value="P:thiamine biosynthetic process"/>
    <property type="evidence" value="ECO:0007669"/>
    <property type="project" value="UniProtKB-KW"/>
</dbReference>
<evidence type="ECO:0000259" key="4">
    <source>
        <dbReference type="Pfam" id="PF02769"/>
    </source>
</evidence>
<dbReference type="GO" id="GO:0009229">
    <property type="term" value="P:thiamine diphosphate biosynthetic process"/>
    <property type="evidence" value="ECO:0007669"/>
    <property type="project" value="UniProtKB-UniRule"/>
</dbReference>
<name>A0A1S8GRT5_9PROT</name>
<feature type="domain" description="PurM-like C-terminal" evidence="4">
    <location>
        <begin position="155"/>
        <end position="301"/>
    </location>
</feature>
<keyword evidence="2" id="KW-0808">Transferase</keyword>
<comment type="similarity">
    <text evidence="2">Belongs to the thiamine-monophosphate kinase family.</text>
</comment>
<keyword evidence="2" id="KW-0067">ATP-binding</keyword>
<feature type="binding site" evidence="2">
    <location>
        <position position="75"/>
    </location>
    <ligand>
        <name>Mg(2+)</name>
        <dbReference type="ChEBI" id="CHEBI:18420"/>
        <label>3</label>
    </ligand>
</feature>
<dbReference type="PANTHER" id="PTHR30270">
    <property type="entry name" value="THIAMINE-MONOPHOSPHATE KINASE"/>
    <property type="match status" value="1"/>
</dbReference>
<dbReference type="InterPro" id="IPR010918">
    <property type="entry name" value="PurM-like_C_dom"/>
</dbReference>
<feature type="binding site" evidence="2">
    <location>
        <position position="47"/>
    </location>
    <ligand>
        <name>Mg(2+)</name>
        <dbReference type="ChEBI" id="CHEBI:18420"/>
        <label>2</label>
    </ligand>
</feature>
<feature type="binding site" evidence="2">
    <location>
        <position position="46"/>
    </location>
    <ligand>
        <name>Mg(2+)</name>
        <dbReference type="ChEBI" id="CHEBI:18420"/>
        <label>1</label>
    </ligand>
</feature>
<proteinExistence type="inferred from homology"/>
<keyword evidence="2" id="KW-0460">Magnesium</keyword>
<dbReference type="Gene3D" id="3.90.650.10">
    <property type="entry name" value="PurM-like C-terminal domain"/>
    <property type="match status" value="1"/>
</dbReference>
<evidence type="ECO:0000313" key="6">
    <source>
        <dbReference type="Proteomes" id="UP000200980"/>
    </source>
</evidence>
<dbReference type="Pfam" id="PF02769">
    <property type="entry name" value="AIRS_C"/>
    <property type="match status" value="1"/>
</dbReference>
<dbReference type="InterPro" id="IPR036676">
    <property type="entry name" value="PurM-like_C_sf"/>
</dbReference>
<evidence type="ECO:0000256" key="2">
    <source>
        <dbReference type="HAMAP-Rule" id="MF_02128"/>
    </source>
</evidence>
<feature type="binding site" evidence="2">
    <location>
        <position position="151"/>
    </location>
    <ligand>
        <name>ATP</name>
        <dbReference type="ChEBI" id="CHEBI:30616"/>
    </ligand>
</feature>
<evidence type="ECO:0000256" key="1">
    <source>
        <dbReference type="ARBA" id="ARBA00022977"/>
    </source>
</evidence>
<accession>A0A1S8GRT5</accession>
<feature type="binding site" evidence="2">
    <location>
        <position position="30"/>
    </location>
    <ligand>
        <name>Mg(2+)</name>
        <dbReference type="ChEBI" id="CHEBI:18420"/>
        <label>3</label>
    </ligand>
</feature>
<reference evidence="5 6" key="1">
    <citation type="journal article" date="2016" name="PLoS ONE">
        <title>Whole-Genome Sequence Analysis of Bombella intestini LMG 28161T, a Novel Acetic Acid Bacterium Isolated from the Crop of a Red-Tailed Bumble Bee, Bombus lapidarius.</title>
        <authorList>
            <person name="Li L."/>
            <person name="Illeghems K."/>
            <person name="Van Kerrebroeck S."/>
            <person name="Borremans W."/>
            <person name="Cleenwerck I."/>
            <person name="Smagghe G."/>
            <person name="De Vuyst L."/>
            <person name="Vandamme P."/>
        </authorList>
    </citation>
    <scope>NUCLEOTIDE SEQUENCE [LARGE SCALE GENOMIC DNA]</scope>
    <source>
        <strain evidence="5 6">R-52487</strain>
    </source>
</reference>
<comment type="catalytic activity">
    <reaction evidence="2">
        <text>thiamine phosphate + ATP = thiamine diphosphate + ADP</text>
        <dbReference type="Rhea" id="RHEA:15913"/>
        <dbReference type="ChEBI" id="CHEBI:30616"/>
        <dbReference type="ChEBI" id="CHEBI:37575"/>
        <dbReference type="ChEBI" id="CHEBI:58937"/>
        <dbReference type="ChEBI" id="CHEBI:456216"/>
        <dbReference type="EC" id="2.7.4.16"/>
    </reaction>
</comment>
<evidence type="ECO:0000313" key="5">
    <source>
        <dbReference type="EMBL" id="OOL19695.1"/>
    </source>
</evidence>
<dbReference type="CDD" id="cd02194">
    <property type="entry name" value="ThiL"/>
    <property type="match status" value="1"/>
</dbReference>
<dbReference type="SUPFAM" id="SSF55326">
    <property type="entry name" value="PurM N-terminal domain-like"/>
    <property type="match status" value="1"/>
</dbReference>
<feature type="binding site" evidence="2">
    <location>
        <position position="45"/>
    </location>
    <ligand>
        <name>Mg(2+)</name>
        <dbReference type="ChEBI" id="CHEBI:18420"/>
        <label>4</label>
    </ligand>
</feature>
<feature type="binding site" evidence="2">
    <location>
        <position position="214"/>
    </location>
    <ligand>
        <name>Mg(2+)</name>
        <dbReference type="ChEBI" id="CHEBI:18420"/>
        <label>5</label>
    </ligand>
</feature>
<dbReference type="Gene3D" id="3.30.1330.10">
    <property type="entry name" value="PurM-like, N-terminal domain"/>
    <property type="match status" value="1"/>
</dbReference>
<feature type="binding site" evidence="2">
    <location>
        <position position="260"/>
    </location>
    <ligand>
        <name>substrate</name>
    </ligand>
</feature>
<dbReference type="STRING" id="1539051.AL01_01660"/>
<dbReference type="HAMAP" id="MF_02128">
    <property type="entry name" value="TMP_kinase"/>
    <property type="match status" value="1"/>
</dbReference>
<dbReference type="InterPro" id="IPR036921">
    <property type="entry name" value="PurM-like_N_sf"/>
</dbReference>
<comment type="function">
    <text evidence="2">Catalyzes the ATP-dependent phosphorylation of thiamine-monophosphate (TMP) to form thiamine-pyrophosphate (TPP), the active form of vitamin B1.</text>
</comment>
<keyword evidence="2" id="KW-0479">Metal-binding</keyword>
<dbReference type="NCBIfam" id="TIGR01379">
    <property type="entry name" value="thiL"/>
    <property type="match status" value="1"/>
</dbReference>
<sequence>MRRQLMGEFDFIARHFRPLAGRGAMELRNDGATMSLPEGGELVLSSDTMVEGLHFLPDDPPYTVAQKLLRCNLSDLAAMGSRPQHYMLNVSVPSGRHYNEDWFTRFAAGLAADQKQYDISLLGGDTTGSPSPLMLNVTILGSVRQGEALRRDGAQPGDGVWVTGSLGRAALGLQVRLGKLNGGKTSLVEAYRVPTPRIGLSLYGIVSAAMDISDGLLQDCGHIAEESGVGITLFEEELPFAPEVMAHMETHREMILLGGDDYELLMTCPVTQEAALQAHCKEHDVPLTKVGTVREGRGVAMLDKQRRPINFSRTGWQHF</sequence>